<feature type="compositionally biased region" description="Basic and acidic residues" evidence="1">
    <location>
        <begin position="622"/>
        <end position="671"/>
    </location>
</feature>
<feature type="compositionally biased region" description="Basic and acidic residues" evidence="1">
    <location>
        <begin position="600"/>
        <end position="613"/>
    </location>
</feature>
<feature type="region of interest" description="Disordered" evidence="1">
    <location>
        <begin position="766"/>
        <end position="861"/>
    </location>
</feature>
<evidence type="ECO:0008006" key="4">
    <source>
        <dbReference type="Google" id="ProtNLM"/>
    </source>
</evidence>
<feature type="compositionally biased region" description="Low complexity" evidence="1">
    <location>
        <begin position="729"/>
        <end position="750"/>
    </location>
</feature>
<feature type="compositionally biased region" description="Low complexity" evidence="1">
    <location>
        <begin position="354"/>
        <end position="364"/>
    </location>
</feature>
<feature type="compositionally biased region" description="Polar residues" evidence="1">
    <location>
        <begin position="709"/>
        <end position="722"/>
    </location>
</feature>
<evidence type="ECO:0000256" key="1">
    <source>
        <dbReference type="SAM" id="MobiDB-lite"/>
    </source>
</evidence>
<proteinExistence type="predicted"/>
<feature type="compositionally biased region" description="Polar residues" evidence="1">
    <location>
        <begin position="327"/>
        <end position="336"/>
    </location>
</feature>
<feature type="compositionally biased region" description="Polar residues" evidence="1">
    <location>
        <begin position="469"/>
        <end position="478"/>
    </location>
</feature>
<reference evidence="3" key="1">
    <citation type="journal article" date="2014" name="Proc. Natl. Acad. Sci. U.S.A.">
        <title>Extensive sampling of basidiomycete genomes demonstrates inadequacy of the white-rot/brown-rot paradigm for wood decay fungi.</title>
        <authorList>
            <person name="Riley R."/>
            <person name="Salamov A.A."/>
            <person name="Brown D.W."/>
            <person name="Nagy L.G."/>
            <person name="Floudas D."/>
            <person name="Held B.W."/>
            <person name="Levasseur A."/>
            <person name="Lombard V."/>
            <person name="Morin E."/>
            <person name="Otillar R."/>
            <person name="Lindquist E.A."/>
            <person name="Sun H."/>
            <person name="LaButti K.M."/>
            <person name="Schmutz J."/>
            <person name="Jabbour D."/>
            <person name="Luo H."/>
            <person name="Baker S.E."/>
            <person name="Pisabarro A.G."/>
            <person name="Walton J.D."/>
            <person name="Blanchette R.A."/>
            <person name="Henrissat B."/>
            <person name="Martin F."/>
            <person name="Cullen D."/>
            <person name="Hibbett D.S."/>
            <person name="Grigoriev I.V."/>
        </authorList>
    </citation>
    <scope>NUCLEOTIDE SEQUENCE [LARGE SCALE GENOMIC DNA]</scope>
    <source>
        <strain evidence="3">MUCL 33604</strain>
    </source>
</reference>
<dbReference type="HOGENOM" id="CLU_012567_0_0_1"/>
<dbReference type="EMBL" id="KL197716">
    <property type="protein sequence ID" value="KDQ59199.1"/>
    <property type="molecule type" value="Genomic_DNA"/>
</dbReference>
<gene>
    <name evidence="2" type="ORF">JAAARDRAFT_175969</name>
</gene>
<organism evidence="2 3">
    <name type="scientific">Jaapia argillacea MUCL 33604</name>
    <dbReference type="NCBI Taxonomy" id="933084"/>
    <lineage>
        <taxon>Eukaryota</taxon>
        <taxon>Fungi</taxon>
        <taxon>Dikarya</taxon>
        <taxon>Basidiomycota</taxon>
        <taxon>Agaricomycotina</taxon>
        <taxon>Agaricomycetes</taxon>
        <taxon>Agaricomycetidae</taxon>
        <taxon>Jaapiales</taxon>
        <taxon>Jaapiaceae</taxon>
        <taxon>Jaapia</taxon>
    </lineage>
</organism>
<feature type="compositionally biased region" description="Polar residues" evidence="1">
    <location>
        <begin position="365"/>
        <end position="377"/>
    </location>
</feature>
<feature type="compositionally biased region" description="Pro residues" evidence="1">
    <location>
        <begin position="416"/>
        <end position="426"/>
    </location>
</feature>
<dbReference type="OrthoDB" id="2450055at2759"/>
<accession>A0A067PWV4</accession>
<sequence>MATSPSTAPIIADRSEIHKGCKALETLVNVLNDYCEAASAMVTLQKKLTKALRETAGLKCTAHIATNALNASATIFDALFEVDSKFAKLVDKECDAVSADVKKWFKKLAKEERAHDERIATANYRLKSAGQIYEKKSKRNLHDASEEHARYVNLINTLGPELSQEKYNHALLVTQRHTATTYSVAACLARIADAHWLRTCEVLRRASPAIGSVGEWRTLCEANWSRPVPKDLPDLGVQEQGPPELRSDWDQEDRTLSGSPWPPRHFDDSGTPTPDVGFETPEGLGTPSGHPVDQLTPPQSTGTPSSNPGKSTSEWGGGIQDGRDGSTRSMASLSSFPSPPTHFPLPLLSDRHLSASQSSPVASSLGRTSETQESQPPSHQPPADSHPGVEVLPPLTESPQEVLPDLPPTNGSDTIPPRPTSPPQPPRSTSDPVITDSPHRGDDGETSTVQQAVPAPLPEVHSKQDNEKAPSSSKSASLIGTHLRGDYLEDRKADIAGDREVGVDRNGVLEARTRSLDASKKQQGIERSESVTSSGSIVAAMRNRYRATGPSSPPPRDLPRLALSVSDLANRYTKPEETPTSPRQRAISPPADRTTSVTESDPRRTNERHRPDGRGSTSPHLRSTESDDLVRRRQRIEQLEELERRENELELRERERDLEHRARELERDRAHILTARGMKADGYKTDTSFSSSNRGPSSHSPQYEFPSPVVSQTRYSSSTTQLVPPPSNSGPSSQQRSRSRPTTPNTTAPSDHAPYCGCAACSVAKYKSPNPAPSPRDLRPPEPPITLRPEKPKGWIRRLSMPVGQAFSLDSKKNTSSTSLASTANSRHSVADEDGRLATRTFYKDPSGGIGNRSSATPGRR</sequence>
<keyword evidence="3" id="KW-1185">Reference proteome</keyword>
<dbReference type="InParanoid" id="A0A067PWV4"/>
<protein>
    <recommendedName>
        <fullName evidence="4">IMD domain-containing protein</fullName>
    </recommendedName>
</protein>
<evidence type="ECO:0000313" key="2">
    <source>
        <dbReference type="EMBL" id="KDQ59199.1"/>
    </source>
</evidence>
<feature type="compositionally biased region" description="Basic and acidic residues" evidence="1">
    <location>
        <begin position="483"/>
        <end position="503"/>
    </location>
</feature>
<feature type="compositionally biased region" description="Basic and acidic residues" evidence="1">
    <location>
        <begin position="511"/>
        <end position="529"/>
    </location>
</feature>
<dbReference type="AlphaFoldDB" id="A0A067PWV4"/>
<feature type="compositionally biased region" description="Low complexity" evidence="1">
    <location>
        <begin position="814"/>
        <end position="826"/>
    </location>
</feature>
<evidence type="ECO:0000313" key="3">
    <source>
        <dbReference type="Proteomes" id="UP000027265"/>
    </source>
</evidence>
<dbReference type="STRING" id="933084.A0A067PWV4"/>
<feature type="compositionally biased region" description="Polar residues" evidence="1">
    <location>
        <begin position="296"/>
        <end position="314"/>
    </location>
</feature>
<dbReference type="Proteomes" id="UP000027265">
    <property type="component" value="Unassembled WGS sequence"/>
</dbReference>
<name>A0A067PWV4_9AGAM</name>
<feature type="region of interest" description="Disordered" evidence="1">
    <location>
        <begin position="227"/>
        <end position="754"/>
    </location>
</feature>
<feature type="compositionally biased region" description="Basic and acidic residues" evidence="1">
    <location>
        <begin position="245"/>
        <end position="255"/>
    </location>
</feature>
<feature type="compositionally biased region" description="Polar residues" evidence="1">
    <location>
        <begin position="852"/>
        <end position="861"/>
    </location>
</feature>
<feature type="compositionally biased region" description="Low complexity" evidence="1">
    <location>
        <begin position="688"/>
        <end position="700"/>
    </location>
</feature>